<protein>
    <submittedName>
        <fullName evidence="2">Uncharacterized protein</fullName>
    </submittedName>
</protein>
<dbReference type="EMBL" id="JAACNO010002719">
    <property type="protein sequence ID" value="KAF4131577.1"/>
    <property type="molecule type" value="Genomic_DNA"/>
</dbReference>
<sequence length="249" mass="27783">MNLFKHYSNIVILVLLFRVIRPGAATGSRVEVHEVNESPSCNAKATAMYSTIISAPCTVNAECVQESGPNGSNSLYNFCDYDQQTYLKHAYSDTAYVLVENYDDMKCNKLASIDVFRADGKCHNSLSYPLQVVLATNGTVSVRGRSKTCELDEWETVVDPVPKASVSTGVCVSMKTHRKSLLDRRNGRLVCFISKYVGLSQRNEPCCFCSVTFSSSLPKVIYFDHRGFSSCRLYCLIDTIRIHSSKHLN</sequence>
<keyword evidence="1" id="KW-0732">Signal</keyword>
<gene>
    <name evidence="2" type="ORF">GN958_ATG19241</name>
</gene>
<organism evidence="2 3">
    <name type="scientific">Phytophthora infestans</name>
    <name type="common">Potato late blight agent</name>
    <name type="synonym">Botrytis infestans</name>
    <dbReference type="NCBI Taxonomy" id="4787"/>
    <lineage>
        <taxon>Eukaryota</taxon>
        <taxon>Sar</taxon>
        <taxon>Stramenopiles</taxon>
        <taxon>Oomycota</taxon>
        <taxon>Peronosporomycetes</taxon>
        <taxon>Peronosporales</taxon>
        <taxon>Peronosporaceae</taxon>
        <taxon>Phytophthora</taxon>
    </lineage>
</organism>
<feature type="chain" id="PRO_5035926930" evidence="1">
    <location>
        <begin position="26"/>
        <end position="249"/>
    </location>
</feature>
<dbReference type="AlphaFoldDB" id="A0A8S9TX02"/>
<evidence type="ECO:0000313" key="2">
    <source>
        <dbReference type="EMBL" id="KAF4131577.1"/>
    </source>
</evidence>
<comment type="caution">
    <text evidence="2">The sequence shown here is derived from an EMBL/GenBank/DDBJ whole genome shotgun (WGS) entry which is preliminary data.</text>
</comment>
<accession>A0A8S9TX02</accession>
<evidence type="ECO:0000313" key="3">
    <source>
        <dbReference type="Proteomes" id="UP000704712"/>
    </source>
</evidence>
<dbReference type="Proteomes" id="UP000704712">
    <property type="component" value="Unassembled WGS sequence"/>
</dbReference>
<feature type="signal peptide" evidence="1">
    <location>
        <begin position="1"/>
        <end position="25"/>
    </location>
</feature>
<proteinExistence type="predicted"/>
<name>A0A8S9TX02_PHYIN</name>
<evidence type="ECO:0000256" key="1">
    <source>
        <dbReference type="SAM" id="SignalP"/>
    </source>
</evidence>
<reference evidence="2" key="1">
    <citation type="submission" date="2020-03" db="EMBL/GenBank/DDBJ databases">
        <title>Hybrid Assembly of Korean Phytophthora infestans isolates.</title>
        <authorList>
            <person name="Prokchorchik M."/>
            <person name="Lee Y."/>
            <person name="Seo J."/>
            <person name="Cho J.-H."/>
            <person name="Park Y.-E."/>
            <person name="Jang D.-C."/>
            <person name="Im J.-S."/>
            <person name="Choi J.-G."/>
            <person name="Park H.-J."/>
            <person name="Lee G.-B."/>
            <person name="Lee Y.-G."/>
            <person name="Hong S.-Y."/>
            <person name="Cho K."/>
            <person name="Sohn K.H."/>
        </authorList>
    </citation>
    <scope>NUCLEOTIDE SEQUENCE</scope>
    <source>
        <strain evidence="2">KR_2_A2</strain>
    </source>
</reference>